<comment type="caution">
    <text evidence="3">The sequence shown here is derived from an EMBL/GenBank/DDBJ whole genome shotgun (WGS) entry which is preliminary data.</text>
</comment>
<dbReference type="Pfam" id="PF01464">
    <property type="entry name" value="SLT"/>
    <property type="match status" value="1"/>
</dbReference>
<dbReference type="InterPro" id="IPR000189">
    <property type="entry name" value="Transglyc_AS"/>
</dbReference>
<gene>
    <name evidence="3" type="ORF">FPQ15_11900</name>
</gene>
<reference evidence="3 4" key="1">
    <citation type="submission" date="2019-07" db="EMBL/GenBank/DDBJ databases">
        <title>Gilliamella genomes.</title>
        <authorList>
            <person name="Zheng H."/>
        </authorList>
    </citation>
    <scope>NUCLEOTIDE SEQUENCE [LARGE SCALE GENOMIC DNA]</scope>
    <source>
        <strain evidence="3 4">W8127</strain>
    </source>
</reference>
<dbReference type="CDD" id="cd00118">
    <property type="entry name" value="LysM"/>
    <property type="match status" value="1"/>
</dbReference>
<dbReference type="Pfam" id="PF01476">
    <property type="entry name" value="LysM"/>
    <property type="match status" value="1"/>
</dbReference>
<name>A0A556S8C4_9GAMM</name>
<dbReference type="GO" id="GO:0016020">
    <property type="term" value="C:membrane"/>
    <property type="evidence" value="ECO:0007669"/>
    <property type="project" value="InterPro"/>
</dbReference>
<evidence type="ECO:0000313" key="4">
    <source>
        <dbReference type="Proteomes" id="UP000319483"/>
    </source>
</evidence>
<dbReference type="Gene3D" id="3.10.350.10">
    <property type="entry name" value="LysM domain"/>
    <property type="match status" value="1"/>
</dbReference>
<evidence type="ECO:0000313" key="3">
    <source>
        <dbReference type="EMBL" id="TSJ97397.1"/>
    </source>
</evidence>
<organism evidence="3 4">
    <name type="scientific">Gilliamella apicola</name>
    <dbReference type="NCBI Taxonomy" id="1196095"/>
    <lineage>
        <taxon>Bacteria</taxon>
        <taxon>Pseudomonadati</taxon>
        <taxon>Pseudomonadota</taxon>
        <taxon>Gammaproteobacteria</taxon>
        <taxon>Orbales</taxon>
        <taxon>Orbaceae</taxon>
        <taxon>Gilliamella</taxon>
    </lineage>
</organism>
<dbReference type="Proteomes" id="UP000319483">
    <property type="component" value="Unassembled WGS sequence"/>
</dbReference>
<dbReference type="PANTHER" id="PTHR37423">
    <property type="entry name" value="SOLUBLE LYTIC MUREIN TRANSGLYCOSYLASE-RELATED"/>
    <property type="match status" value="1"/>
</dbReference>
<dbReference type="InterPro" id="IPR008258">
    <property type="entry name" value="Transglycosylase_SLT_dom_1"/>
</dbReference>
<dbReference type="FunFam" id="1.10.530.10:FF:000004">
    <property type="entry name" value="Membrane-bound lytic murein transglycosylase D"/>
    <property type="match status" value="1"/>
</dbReference>
<protein>
    <submittedName>
        <fullName evidence="3">LysM peptidoglycan-binding domain-containing protein</fullName>
    </submittedName>
</protein>
<dbReference type="SUPFAM" id="SSF54106">
    <property type="entry name" value="LysM domain"/>
    <property type="match status" value="1"/>
</dbReference>
<dbReference type="PROSITE" id="PS51782">
    <property type="entry name" value="LYSM"/>
    <property type="match status" value="1"/>
</dbReference>
<comment type="similarity">
    <text evidence="1">Belongs to the transglycosylase Slt family.</text>
</comment>
<evidence type="ECO:0000256" key="1">
    <source>
        <dbReference type="ARBA" id="ARBA00007734"/>
    </source>
</evidence>
<dbReference type="InterPro" id="IPR036779">
    <property type="entry name" value="LysM_dom_sf"/>
</dbReference>
<accession>A0A556S8C4</accession>
<dbReference type="InterPro" id="IPR023346">
    <property type="entry name" value="Lysozyme-like_dom_sf"/>
</dbReference>
<dbReference type="GO" id="GO:0000270">
    <property type="term" value="P:peptidoglycan metabolic process"/>
    <property type="evidence" value="ECO:0007669"/>
    <property type="project" value="InterPro"/>
</dbReference>
<dbReference type="SMART" id="SM00257">
    <property type="entry name" value="LysM"/>
    <property type="match status" value="1"/>
</dbReference>
<dbReference type="PANTHER" id="PTHR37423:SF2">
    <property type="entry name" value="MEMBRANE-BOUND LYTIC MUREIN TRANSGLYCOSYLASE C"/>
    <property type="match status" value="1"/>
</dbReference>
<dbReference type="CDD" id="cd16894">
    <property type="entry name" value="MltD-like"/>
    <property type="match status" value="1"/>
</dbReference>
<evidence type="ECO:0000259" key="2">
    <source>
        <dbReference type="PROSITE" id="PS51782"/>
    </source>
</evidence>
<sequence length="420" mass="47558">MKKLLIFTVLCSFLGACQQYSGPRHNAVVRIKYSKNTVVSNRQTVSNSNYVSITQNPWQYINNQINANVPDNSRIKAEREILLRDPQGFETIALRSEPYVYYIVNQLRKNNLPVELALVPLIESAYDPLATSSAQAAGLWQFVPITAKEYGLKQSNYFDARRDLIASTNSAITLLQNLNERFNGDWLLTLAAYNAGEGRVRRAMEKNHAKGLSTDYWSLELPNETMHYVPKILAIVDIVKNNTRYGVKLPDCNYENSLVRIDITKNISLAKIAQYTGLSLNELTTYNAGYVQQTVNGPFHLLIPHAYAKSLFQKLQAENLVANEITELLQDVPHAPMPFEVKSSEVQHNDLNHQKISSIVENNSNNTQITYQVKAGDNLYSIAQNYRVKITDLLLWNNLKNQRIKEGDVLTINLVNANPI</sequence>
<dbReference type="Gene3D" id="1.10.530.10">
    <property type="match status" value="1"/>
</dbReference>
<dbReference type="RefSeq" id="WP_086327037.1">
    <property type="nucleotide sequence ID" value="NZ_CAMLAP010000013.1"/>
</dbReference>
<dbReference type="PROSITE" id="PS00922">
    <property type="entry name" value="TRANSGLYCOSYLASE"/>
    <property type="match status" value="1"/>
</dbReference>
<feature type="domain" description="LysM" evidence="2">
    <location>
        <begin position="369"/>
        <end position="412"/>
    </location>
</feature>
<dbReference type="SUPFAM" id="SSF53955">
    <property type="entry name" value="Lysozyme-like"/>
    <property type="match status" value="1"/>
</dbReference>
<proteinExistence type="inferred from homology"/>
<dbReference type="InterPro" id="IPR018392">
    <property type="entry name" value="LysM"/>
</dbReference>
<dbReference type="AlphaFoldDB" id="A0A556S8C4"/>
<dbReference type="EMBL" id="VMHM01000017">
    <property type="protein sequence ID" value="TSJ97397.1"/>
    <property type="molecule type" value="Genomic_DNA"/>
</dbReference>
<dbReference type="PROSITE" id="PS51257">
    <property type="entry name" value="PROKAR_LIPOPROTEIN"/>
    <property type="match status" value="1"/>
</dbReference>
<dbReference type="GO" id="GO:0008933">
    <property type="term" value="F:peptidoglycan lytic transglycosylase activity"/>
    <property type="evidence" value="ECO:0007669"/>
    <property type="project" value="InterPro"/>
</dbReference>